<dbReference type="AlphaFoldDB" id="A0A9W4SX04"/>
<evidence type="ECO:0000313" key="1">
    <source>
        <dbReference type="EMBL" id="CAI2184552.1"/>
    </source>
</evidence>
<gene>
    <name evidence="1" type="ORF">FWILDA_LOCUS11634</name>
</gene>
<organism evidence="1 2">
    <name type="scientific">Funneliformis geosporum</name>
    <dbReference type="NCBI Taxonomy" id="1117311"/>
    <lineage>
        <taxon>Eukaryota</taxon>
        <taxon>Fungi</taxon>
        <taxon>Fungi incertae sedis</taxon>
        <taxon>Mucoromycota</taxon>
        <taxon>Glomeromycotina</taxon>
        <taxon>Glomeromycetes</taxon>
        <taxon>Glomerales</taxon>
        <taxon>Glomeraceae</taxon>
        <taxon>Funneliformis</taxon>
    </lineage>
</organism>
<keyword evidence="2" id="KW-1185">Reference proteome</keyword>
<evidence type="ECO:0000313" key="2">
    <source>
        <dbReference type="Proteomes" id="UP001153678"/>
    </source>
</evidence>
<comment type="caution">
    <text evidence="1">The sequence shown here is derived from an EMBL/GenBank/DDBJ whole genome shotgun (WGS) entry which is preliminary data.</text>
</comment>
<accession>A0A9W4SX04</accession>
<sequence>MGPGTKQFYEVQSSSSPLNYRTAVLFKLGLAVLRLRTAVPYQMEQDCNPNIKRDLRS</sequence>
<name>A0A9W4SX04_9GLOM</name>
<proteinExistence type="predicted"/>
<dbReference type="Proteomes" id="UP001153678">
    <property type="component" value="Unassembled WGS sequence"/>
</dbReference>
<protein>
    <submittedName>
        <fullName evidence="1">6462_t:CDS:1</fullName>
    </submittedName>
</protein>
<dbReference type="EMBL" id="CAMKVN010003372">
    <property type="protein sequence ID" value="CAI2184552.1"/>
    <property type="molecule type" value="Genomic_DNA"/>
</dbReference>
<reference evidence="1" key="1">
    <citation type="submission" date="2022-08" db="EMBL/GenBank/DDBJ databases">
        <authorList>
            <person name="Kallberg Y."/>
            <person name="Tangrot J."/>
            <person name="Rosling A."/>
        </authorList>
    </citation>
    <scope>NUCLEOTIDE SEQUENCE</scope>
    <source>
        <strain evidence="1">Wild A</strain>
    </source>
</reference>